<feature type="compositionally biased region" description="Polar residues" evidence="2">
    <location>
        <begin position="158"/>
        <end position="167"/>
    </location>
</feature>
<gene>
    <name evidence="4" type="ORF">DPMN_091205</name>
</gene>
<dbReference type="PANTHER" id="PTHR19963">
    <property type="entry name" value="CCHC-TYPE DOMAIN-CONTAINING PROTEIN"/>
    <property type="match status" value="1"/>
</dbReference>
<evidence type="ECO:0000313" key="4">
    <source>
        <dbReference type="EMBL" id="KAH3848822.1"/>
    </source>
</evidence>
<reference evidence="4" key="2">
    <citation type="submission" date="2020-11" db="EMBL/GenBank/DDBJ databases">
        <authorList>
            <person name="McCartney M.A."/>
            <person name="Auch B."/>
            <person name="Kono T."/>
            <person name="Mallez S."/>
            <person name="Becker A."/>
            <person name="Gohl D.M."/>
            <person name="Silverstein K.A.T."/>
            <person name="Koren S."/>
            <person name="Bechman K.B."/>
            <person name="Herman A."/>
            <person name="Abrahante J.E."/>
            <person name="Garbe J."/>
        </authorList>
    </citation>
    <scope>NUCLEOTIDE SEQUENCE</scope>
    <source>
        <strain evidence="4">Duluth1</strain>
        <tissue evidence="4">Whole animal</tissue>
    </source>
</reference>
<accession>A0A9D4QZT2</accession>
<comment type="caution">
    <text evidence="4">The sequence shown here is derived from an EMBL/GenBank/DDBJ whole genome shotgun (WGS) entry which is preliminary data.</text>
</comment>
<dbReference type="InterPro" id="IPR001878">
    <property type="entry name" value="Znf_CCHC"/>
</dbReference>
<dbReference type="PROSITE" id="PS50158">
    <property type="entry name" value="ZF_CCHC"/>
    <property type="match status" value="2"/>
</dbReference>
<evidence type="ECO:0000259" key="3">
    <source>
        <dbReference type="PROSITE" id="PS50158"/>
    </source>
</evidence>
<dbReference type="Pfam" id="PF00098">
    <property type="entry name" value="zf-CCHC"/>
    <property type="match status" value="2"/>
</dbReference>
<name>A0A9D4QZT2_DREPO</name>
<organism evidence="4 5">
    <name type="scientific">Dreissena polymorpha</name>
    <name type="common">Zebra mussel</name>
    <name type="synonym">Mytilus polymorpha</name>
    <dbReference type="NCBI Taxonomy" id="45954"/>
    <lineage>
        <taxon>Eukaryota</taxon>
        <taxon>Metazoa</taxon>
        <taxon>Spiralia</taxon>
        <taxon>Lophotrochozoa</taxon>
        <taxon>Mollusca</taxon>
        <taxon>Bivalvia</taxon>
        <taxon>Autobranchia</taxon>
        <taxon>Heteroconchia</taxon>
        <taxon>Euheterodonta</taxon>
        <taxon>Imparidentia</taxon>
        <taxon>Neoheterodontei</taxon>
        <taxon>Myida</taxon>
        <taxon>Dreissenoidea</taxon>
        <taxon>Dreissenidae</taxon>
        <taxon>Dreissena</taxon>
    </lineage>
</organism>
<dbReference type="Pfam" id="PF12836">
    <property type="entry name" value="HHH_3"/>
    <property type="match status" value="1"/>
</dbReference>
<feature type="region of interest" description="Disordered" evidence="2">
    <location>
        <begin position="158"/>
        <end position="181"/>
    </location>
</feature>
<proteinExistence type="predicted"/>
<sequence>MDRTKLIDVDTAASEYELRMLPGIGPKVAQSIITYRELHGRLTRYDLAIIPYLKSSPLLWSLITFSKSEGESMIGIDGQEGAYKEMEKDQVFDEPVTNLGQDVITRVSAAIDSANLSGPPSSYVKTSDVKVADQGAKPKVAQHTTEALWYKGSVDQSGPHWTNTPAQMSHPAKSVQHQDAPQPKVELGRQHGSLGHSVQNRPATQAPYMSKDHGMQAGPYQAMAQMPMAHGTYPVQFDAMTQGAQPMPYHAIMQVPVSQSGQGQLIDPVNQHQFPFLFSPGQPPHGVYPVHYHAMAQGAQPMPYQVVTQVPVSLGGQGQLTNQVYRPQYVTSTPVLPAPQVDRSGTAPRLVTQSAVNATRGGVSENVAAPAGHRALPPGQQKSRLQSLPKALVYDGRGSWQAFLTKFDKYSAIFEWGDVEKRDYLCLCLTDKASEYYALVMDREVELNYSEVVDKLERRFGYRDLPETARVTFSSARQGDDESVDDWADRVLTLAGKAYRDLPEAYMLQESILRFCMGAREKEAGELVINQRPASIEQAIDKLKWAVHTHELIYGRVKAVKKVECEGQMEVSEVKVAPQYRLVDRMVAIEKKNELMDEKINVLMGKIDQLLARPVRSSSPSPSRRQCYNCNELGHFKRDCPKLRSRTPSPARNDKCYRCNESGHMARDCPNQAPDKVGDTHKEGKKVSFSDLKVKGSV</sequence>
<evidence type="ECO:0000256" key="1">
    <source>
        <dbReference type="PROSITE-ProRule" id="PRU00047"/>
    </source>
</evidence>
<keyword evidence="1" id="KW-0479">Metal-binding</keyword>
<dbReference type="Gene3D" id="1.10.150.280">
    <property type="entry name" value="AF1531-like domain"/>
    <property type="match status" value="1"/>
</dbReference>
<evidence type="ECO:0000256" key="2">
    <source>
        <dbReference type="SAM" id="MobiDB-lite"/>
    </source>
</evidence>
<feature type="region of interest" description="Disordered" evidence="2">
    <location>
        <begin position="666"/>
        <end position="698"/>
    </location>
</feature>
<dbReference type="Proteomes" id="UP000828390">
    <property type="component" value="Unassembled WGS sequence"/>
</dbReference>
<reference evidence="4" key="1">
    <citation type="journal article" date="2019" name="bioRxiv">
        <title>The Genome of the Zebra Mussel, Dreissena polymorpha: A Resource for Invasive Species Research.</title>
        <authorList>
            <person name="McCartney M.A."/>
            <person name="Auch B."/>
            <person name="Kono T."/>
            <person name="Mallez S."/>
            <person name="Zhang Y."/>
            <person name="Obille A."/>
            <person name="Becker A."/>
            <person name="Abrahante J.E."/>
            <person name="Garbe J."/>
            <person name="Badalamenti J.P."/>
            <person name="Herman A."/>
            <person name="Mangelson H."/>
            <person name="Liachko I."/>
            <person name="Sullivan S."/>
            <person name="Sone E.D."/>
            <person name="Koren S."/>
            <person name="Silverstein K.A.T."/>
            <person name="Beckman K.B."/>
            <person name="Gohl D.M."/>
        </authorList>
    </citation>
    <scope>NUCLEOTIDE SEQUENCE</scope>
    <source>
        <strain evidence="4">Duluth1</strain>
        <tissue evidence="4">Whole animal</tissue>
    </source>
</reference>
<dbReference type="AlphaFoldDB" id="A0A9D4QZT2"/>
<feature type="compositionally biased region" description="Basic and acidic residues" evidence="2">
    <location>
        <begin position="676"/>
        <end position="698"/>
    </location>
</feature>
<feature type="domain" description="CCHC-type" evidence="3">
    <location>
        <begin position="655"/>
        <end position="671"/>
    </location>
</feature>
<feature type="domain" description="CCHC-type" evidence="3">
    <location>
        <begin position="627"/>
        <end position="642"/>
    </location>
</feature>
<dbReference type="InterPro" id="IPR010994">
    <property type="entry name" value="RuvA_2-like"/>
</dbReference>
<dbReference type="GO" id="GO:0008270">
    <property type="term" value="F:zinc ion binding"/>
    <property type="evidence" value="ECO:0007669"/>
    <property type="project" value="UniProtKB-KW"/>
</dbReference>
<evidence type="ECO:0000313" key="5">
    <source>
        <dbReference type="Proteomes" id="UP000828390"/>
    </source>
</evidence>
<dbReference type="SUPFAM" id="SSF47781">
    <property type="entry name" value="RuvA domain 2-like"/>
    <property type="match status" value="1"/>
</dbReference>
<keyword evidence="1" id="KW-0862">Zinc</keyword>
<dbReference type="EMBL" id="JAIWYP010000003">
    <property type="protein sequence ID" value="KAH3848822.1"/>
    <property type="molecule type" value="Genomic_DNA"/>
</dbReference>
<dbReference type="InterPro" id="IPR036875">
    <property type="entry name" value="Znf_CCHC_sf"/>
</dbReference>
<dbReference type="SUPFAM" id="SSF57756">
    <property type="entry name" value="Retrovirus zinc finger-like domains"/>
    <property type="match status" value="1"/>
</dbReference>
<dbReference type="Gene3D" id="4.10.60.10">
    <property type="entry name" value="Zinc finger, CCHC-type"/>
    <property type="match status" value="2"/>
</dbReference>
<protein>
    <recommendedName>
        <fullName evidence="3">CCHC-type domain-containing protein</fullName>
    </recommendedName>
</protein>
<dbReference type="SMART" id="SM00343">
    <property type="entry name" value="ZnF_C2HC"/>
    <property type="match status" value="2"/>
</dbReference>
<keyword evidence="1" id="KW-0863">Zinc-finger</keyword>
<dbReference type="PANTHER" id="PTHR19963:SF30">
    <property type="entry name" value="ENDONUCLEASE_EXONUCLEASE_PHOSPHATASE DOMAIN-CONTAINING PROTEIN"/>
    <property type="match status" value="1"/>
</dbReference>
<dbReference type="GO" id="GO:0003676">
    <property type="term" value="F:nucleic acid binding"/>
    <property type="evidence" value="ECO:0007669"/>
    <property type="project" value="InterPro"/>
</dbReference>
<keyword evidence="5" id="KW-1185">Reference proteome</keyword>